<reference evidence="2" key="1">
    <citation type="submission" date="2021-04" db="EMBL/GenBank/DDBJ databases">
        <title>Sequencing of actinobacteria type strains.</title>
        <authorList>
            <person name="Nguyen G.-S."/>
            <person name="Wentzel A."/>
        </authorList>
    </citation>
    <scope>NUCLEOTIDE SEQUENCE</scope>
    <source>
        <strain evidence="2">DSM 42095</strain>
    </source>
</reference>
<name>A0A8T4J3H0_9ACTN</name>
<evidence type="ECO:0000313" key="3">
    <source>
        <dbReference type="Proteomes" id="UP000675554"/>
    </source>
</evidence>
<proteinExistence type="predicted"/>
<evidence type="ECO:0000256" key="1">
    <source>
        <dbReference type="SAM" id="MobiDB-lite"/>
    </source>
</evidence>
<dbReference type="AlphaFoldDB" id="A0A8T4J3H0"/>
<sequence length="62" mass="6812">HPGVTVEEVRERTGFDLALAEPGPGGPRAGEVPYTRDPTPEELRLIREVIDPHAARDREVSP</sequence>
<dbReference type="Gene3D" id="3.40.1080.10">
    <property type="entry name" value="Glutaconate Coenzyme A-transferase"/>
    <property type="match status" value="1"/>
</dbReference>
<dbReference type="SUPFAM" id="SSF100950">
    <property type="entry name" value="NagB/RpiA/CoA transferase-like"/>
    <property type="match status" value="1"/>
</dbReference>
<dbReference type="Proteomes" id="UP000675554">
    <property type="component" value="Unassembled WGS sequence"/>
</dbReference>
<keyword evidence="3" id="KW-1185">Reference proteome</keyword>
<protein>
    <submittedName>
        <fullName evidence="2">Uncharacterized protein</fullName>
    </submittedName>
</protein>
<feature type="region of interest" description="Disordered" evidence="1">
    <location>
        <begin position="17"/>
        <end position="37"/>
    </location>
</feature>
<dbReference type="InterPro" id="IPR037171">
    <property type="entry name" value="NagB/RpiA_transferase-like"/>
</dbReference>
<feature type="non-terminal residue" evidence="2">
    <location>
        <position position="1"/>
    </location>
</feature>
<comment type="caution">
    <text evidence="2">The sequence shown here is derived from an EMBL/GenBank/DDBJ whole genome shotgun (WGS) entry which is preliminary data.</text>
</comment>
<evidence type="ECO:0000313" key="2">
    <source>
        <dbReference type="EMBL" id="MBR7678949.1"/>
    </source>
</evidence>
<organism evidence="2 3">
    <name type="scientific">Streptomyces daliensis</name>
    <dbReference type="NCBI Taxonomy" id="299421"/>
    <lineage>
        <taxon>Bacteria</taxon>
        <taxon>Bacillati</taxon>
        <taxon>Actinomycetota</taxon>
        <taxon>Actinomycetes</taxon>
        <taxon>Kitasatosporales</taxon>
        <taxon>Streptomycetaceae</taxon>
        <taxon>Streptomyces</taxon>
    </lineage>
</organism>
<dbReference type="EMBL" id="JAGSMN010002056">
    <property type="protein sequence ID" value="MBR7678949.1"/>
    <property type="molecule type" value="Genomic_DNA"/>
</dbReference>
<gene>
    <name evidence="2" type="ORF">KDA82_39615</name>
</gene>
<accession>A0A8T4J3H0</accession>